<proteinExistence type="predicted"/>
<dbReference type="Proteomes" id="UP001302072">
    <property type="component" value="Chromosome"/>
</dbReference>
<protein>
    <submittedName>
        <fullName evidence="1">Uncharacterized protein</fullName>
    </submittedName>
</protein>
<organism evidence="1 2">
    <name type="scientific">Stenotrophomonas oahuensis</name>
    <dbReference type="NCBI Taxonomy" id="3003271"/>
    <lineage>
        <taxon>Bacteria</taxon>
        <taxon>Pseudomonadati</taxon>
        <taxon>Pseudomonadota</taxon>
        <taxon>Gammaproteobacteria</taxon>
        <taxon>Lysobacterales</taxon>
        <taxon>Lysobacteraceae</taxon>
        <taxon>Stenotrophomonas</taxon>
    </lineage>
</organism>
<dbReference type="RefSeq" id="WP_311193000.1">
    <property type="nucleotide sequence ID" value="NZ_CP115541.1"/>
</dbReference>
<sequence>MEEARWLVEHGYPTKDEQQRLKALTLSQVKAEADAGSPSAKVVYASKLSLEPGKFHSGALLLHDQAVAGNLYAYYGLSEAYWNSNDNRNLVDSAAYLRVAYLLGDSRAGDQIGTLKLSQAELAVADQRAASLLNTFAGGLQTSRRPLE</sequence>
<evidence type="ECO:0000313" key="1">
    <source>
        <dbReference type="EMBL" id="WNH53870.1"/>
    </source>
</evidence>
<name>A0ABY9YTV5_9GAMM</name>
<accession>A0ABY9YTV5</accession>
<gene>
    <name evidence="1" type="ORF">PDM29_06205</name>
</gene>
<evidence type="ECO:0000313" key="2">
    <source>
        <dbReference type="Proteomes" id="UP001302072"/>
    </source>
</evidence>
<dbReference type="EMBL" id="CP115541">
    <property type="protein sequence ID" value="WNH53870.1"/>
    <property type="molecule type" value="Genomic_DNA"/>
</dbReference>
<reference evidence="1 2" key="1">
    <citation type="submission" date="2022-12" db="EMBL/GenBank/DDBJ databases">
        <title>Two new species, Stenotrophomonas aracearum and Stenotrophomonas oahuensis, isolated from Anthurium (Araceae family) in Hawaii.</title>
        <authorList>
            <person name="Chunag S.C."/>
            <person name="Dobhal S."/>
            <person name="Alvarez A."/>
            <person name="Arif M."/>
        </authorList>
    </citation>
    <scope>NUCLEOTIDE SEQUENCE [LARGE SCALE GENOMIC DNA]</scope>
    <source>
        <strain evidence="1 2">A5586</strain>
    </source>
</reference>
<keyword evidence="2" id="KW-1185">Reference proteome</keyword>